<feature type="region of interest" description="Disordered" evidence="1">
    <location>
        <begin position="81"/>
        <end position="101"/>
    </location>
</feature>
<dbReference type="EMBL" id="JACGWT010000003">
    <property type="protein sequence ID" value="MBA8794348.1"/>
    <property type="molecule type" value="Genomic_DNA"/>
</dbReference>
<evidence type="ECO:0000313" key="3">
    <source>
        <dbReference type="Proteomes" id="UP000523079"/>
    </source>
</evidence>
<organism evidence="2 3">
    <name type="scientific">Microlunatus kandeliicorticis</name>
    <dbReference type="NCBI Taxonomy" id="1759536"/>
    <lineage>
        <taxon>Bacteria</taxon>
        <taxon>Bacillati</taxon>
        <taxon>Actinomycetota</taxon>
        <taxon>Actinomycetes</taxon>
        <taxon>Propionibacteriales</taxon>
        <taxon>Propionibacteriaceae</taxon>
        <taxon>Microlunatus</taxon>
    </lineage>
</organism>
<evidence type="ECO:0000313" key="2">
    <source>
        <dbReference type="EMBL" id="MBA8794348.1"/>
    </source>
</evidence>
<sequence>MSTSSVLRTRVMQACSDARASADSAEADALAGAGLVLPVPRVSLPPGVLGEPLPDAEERAAGEALSDPLDLGQTAMVTTTAATTTATPTAMATARPRAGSA</sequence>
<proteinExistence type="predicted"/>
<gene>
    <name evidence="2" type="ORF">FHX74_001967</name>
</gene>
<dbReference type="Proteomes" id="UP000523079">
    <property type="component" value="Unassembled WGS sequence"/>
</dbReference>
<comment type="caution">
    <text evidence="2">The sequence shown here is derived from an EMBL/GenBank/DDBJ whole genome shotgun (WGS) entry which is preliminary data.</text>
</comment>
<evidence type="ECO:0000256" key="1">
    <source>
        <dbReference type="SAM" id="MobiDB-lite"/>
    </source>
</evidence>
<protein>
    <submittedName>
        <fullName evidence="2">Uncharacterized protein</fullName>
    </submittedName>
</protein>
<accession>A0A7W3ISB7</accession>
<reference evidence="2 3" key="1">
    <citation type="submission" date="2020-07" db="EMBL/GenBank/DDBJ databases">
        <title>Sequencing the genomes of 1000 actinobacteria strains.</title>
        <authorList>
            <person name="Klenk H.-P."/>
        </authorList>
    </citation>
    <scope>NUCLEOTIDE SEQUENCE [LARGE SCALE GENOMIC DNA]</scope>
    <source>
        <strain evidence="2 3">DSM 100723</strain>
    </source>
</reference>
<keyword evidence="3" id="KW-1185">Reference proteome</keyword>
<dbReference type="AlphaFoldDB" id="A0A7W3ISB7"/>
<name>A0A7W3ISB7_9ACTN</name>